<dbReference type="EnsemblMetazoa" id="AARA018773-RA">
    <property type="protein sequence ID" value="AARA018773-PA"/>
    <property type="gene ID" value="AARA018773"/>
</dbReference>
<evidence type="ECO:0008006" key="13">
    <source>
        <dbReference type="Google" id="ProtNLM"/>
    </source>
</evidence>
<evidence type="ECO:0000256" key="3">
    <source>
        <dbReference type="ARBA" id="ARBA00022737"/>
    </source>
</evidence>
<dbReference type="AlphaFoldDB" id="A0A8W7MUL0"/>
<evidence type="ECO:0000256" key="2">
    <source>
        <dbReference type="ARBA" id="ARBA00022723"/>
    </source>
</evidence>
<keyword evidence="5 8" id="KW-0862">Zinc</keyword>
<dbReference type="PANTHER" id="PTHR24406">
    <property type="entry name" value="TRANSCRIPTIONAL REPRESSOR CTCFL-RELATED"/>
    <property type="match status" value="1"/>
</dbReference>
<dbReference type="GO" id="GO:0008270">
    <property type="term" value="F:zinc ion binding"/>
    <property type="evidence" value="ECO:0007669"/>
    <property type="project" value="UniProtKB-UniRule"/>
</dbReference>
<comment type="subcellular location">
    <subcellularLocation>
        <location evidence="1">Nucleus</location>
    </subcellularLocation>
</comment>
<sequence>MSDAVCRLCLRDVDPDDSGSSVLDAAFQKALAAVFRFKIKFNEDLPEYTCKQCSWNVLDFHSYSEIVKNNQEKLLQDTSQTNRSNNTFTEDFFEGFEDQGIEENGLEKSSSMKTVEENGHIVSDKKRDLDHSEMTSEYLMDCETTTSLVNGAADKLCSVLVCEEFIISNLNNENDSSNSDTVETSIERDILTADDRLIPAGDGNEEREIHDANAKRKRVNIPKDKDTASATNGLKLHQEPLAGKTDESYACEDCGKTFETKWQSEYHSQKHHTTVKCPCCNKSILAKELNSHILTHQRDFRCSLCKNNFLSKYAYRKHMNLCKMGDASKGVC</sequence>
<keyword evidence="2 8" id="KW-0479">Metal-binding</keyword>
<evidence type="ECO:0000256" key="8">
    <source>
        <dbReference type="PROSITE-ProRule" id="PRU01263"/>
    </source>
</evidence>
<dbReference type="Proteomes" id="UP000075840">
    <property type="component" value="Unassembled WGS sequence"/>
</dbReference>
<feature type="domain" description="ZAD" evidence="10">
    <location>
        <begin position="4"/>
        <end position="77"/>
    </location>
</feature>
<feature type="binding site" evidence="8">
    <location>
        <position position="50"/>
    </location>
    <ligand>
        <name>Zn(2+)</name>
        <dbReference type="ChEBI" id="CHEBI:29105"/>
    </ligand>
</feature>
<reference evidence="11" key="1">
    <citation type="submission" date="2022-08" db="UniProtKB">
        <authorList>
            <consortium name="EnsemblMetazoa"/>
        </authorList>
    </citation>
    <scope>IDENTIFICATION</scope>
    <source>
        <strain evidence="11">Dongola</strain>
    </source>
</reference>
<dbReference type="EMBL" id="APCN01005756">
    <property type="status" value="NOT_ANNOTATED_CDS"/>
    <property type="molecule type" value="Genomic_DNA"/>
</dbReference>
<feature type="domain" description="C2H2-type" evidence="9">
    <location>
        <begin position="249"/>
        <end position="277"/>
    </location>
</feature>
<evidence type="ECO:0000259" key="9">
    <source>
        <dbReference type="PROSITE" id="PS50157"/>
    </source>
</evidence>
<evidence type="ECO:0000313" key="11">
    <source>
        <dbReference type="EnsemblMetazoa" id="AARA018773-PA"/>
    </source>
</evidence>
<dbReference type="PROSITE" id="PS50157">
    <property type="entry name" value="ZINC_FINGER_C2H2_2"/>
    <property type="match status" value="1"/>
</dbReference>
<dbReference type="Gene3D" id="3.40.1800.20">
    <property type="match status" value="1"/>
</dbReference>
<evidence type="ECO:0000256" key="1">
    <source>
        <dbReference type="ARBA" id="ARBA00004123"/>
    </source>
</evidence>
<dbReference type="GO" id="GO:0005634">
    <property type="term" value="C:nucleus"/>
    <property type="evidence" value="ECO:0007669"/>
    <property type="project" value="UniProtKB-SubCell"/>
</dbReference>
<feature type="binding site" evidence="8">
    <location>
        <position position="6"/>
    </location>
    <ligand>
        <name>Zn(2+)</name>
        <dbReference type="ChEBI" id="CHEBI:29105"/>
    </ligand>
</feature>
<feature type="binding site" evidence="8">
    <location>
        <position position="53"/>
    </location>
    <ligand>
        <name>Zn(2+)</name>
        <dbReference type="ChEBI" id="CHEBI:29105"/>
    </ligand>
</feature>
<evidence type="ECO:0000256" key="7">
    <source>
        <dbReference type="PROSITE-ProRule" id="PRU00042"/>
    </source>
</evidence>
<dbReference type="InterPro" id="IPR050888">
    <property type="entry name" value="ZnF_C2H2-type_TF"/>
</dbReference>
<dbReference type="SMART" id="SM00868">
    <property type="entry name" value="zf-AD"/>
    <property type="match status" value="1"/>
</dbReference>
<dbReference type="InterPro" id="IPR012934">
    <property type="entry name" value="Znf_AD"/>
</dbReference>
<evidence type="ECO:0000259" key="10">
    <source>
        <dbReference type="PROSITE" id="PS51915"/>
    </source>
</evidence>
<dbReference type="SUPFAM" id="SSF57716">
    <property type="entry name" value="Glucocorticoid receptor-like (DNA-binding domain)"/>
    <property type="match status" value="1"/>
</dbReference>
<keyword evidence="4 7" id="KW-0863">Zinc-finger</keyword>
<dbReference type="PROSITE" id="PS51915">
    <property type="entry name" value="ZAD"/>
    <property type="match status" value="1"/>
</dbReference>
<keyword evidence="3" id="KW-0677">Repeat</keyword>
<evidence type="ECO:0000313" key="12">
    <source>
        <dbReference type="Proteomes" id="UP000075840"/>
    </source>
</evidence>
<protein>
    <recommendedName>
        <fullName evidence="13">C2H2-type domain-containing protein</fullName>
    </recommendedName>
</protein>
<dbReference type="SMART" id="SM00355">
    <property type="entry name" value="ZnF_C2H2"/>
    <property type="match status" value="3"/>
</dbReference>
<feature type="binding site" evidence="8">
    <location>
        <position position="9"/>
    </location>
    <ligand>
        <name>Zn(2+)</name>
        <dbReference type="ChEBI" id="CHEBI:29105"/>
    </ligand>
</feature>
<organism evidence="11 12">
    <name type="scientific">Anopheles arabiensis</name>
    <name type="common">Mosquito</name>
    <dbReference type="NCBI Taxonomy" id="7173"/>
    <lineage>
        <taxon>Eukaryota</taxon>
        <taxon>Metazoa</taxon>
        <taxon>Ecdysozoa</taxon>
        <taxon>Arthropoda</taxon>
        <taxon>Hexapoda</taxon>
        <taxon>Insecta</taxon>
        <taxon>Pterygota</taxon>
        <taxon>Neoptera</taxon>
        <taxon>Endopterygota</taxon>
        <taxon>Diptera</taxon>
        <taxon>Nematocera</taxon>
        <taxon>Culicoidea</taxon>
        <taxon>Culicidae</taxon>
        <taxon>Anophelinae</taxon>
        <taxon>Anopheles</taxon>
    </lineage>
</organism>
<dbReference type="PROSITE" id="PS00028">
    <property type="entry name" value="ZINC_FINGER_C2H2_1"/>
    <property type="match status" value="1"/>
</dbReference>
<keyword evidence="12" id="KW-1185">Reference proteome</keyword>
<evidence type="ECO:0000256" key="5">
    <source>
        <dbReference type="ARBA" id="ARBA00022833"/>
    </source>
</evidence>
<evidence type="ECO:0000256" key="4">
    <source>
        <dbReference type="ARBA" id="ARBA00022771"/>
    </source>
</evidence>
<evidence type="ECO:0000256" key="6">
    <source>
        <dbReference type="ARBA" id="ARBA00023242"/>
    </source>
</evidence>
<proteinExistence type="predicted"/>
<keyword evidence="6" id="KW-0539">Nucleus</keyword>
<dbReference type="InterPro" id="IPR013087">
    <property type="entry name" value="Znf_C2H2_type"/>
</dbReference>
<dbReference type="Pfam" id="PF07776">
    <property type="entry name" value="zf-AD"/>
    <property type="match status" value="1"/>
</dbReference>
<accession>A0A8W7MUL0</accession>
<name>A0A8W7MUL0_ANOAR</name>
<dbReference type="Gene3D" id="3.30.160.60">
    <property type="entry name" value="Classic Zinc Finger"/>
    <property type="match status" value="1"/>
</dbReference>